<proteinExistence type="predicted"/>
<dbReference type="EMBL" id="FNJL01000063">
    <property type="protein sequence ID" value="SDP94468.1"/>
    <property type="molecule type" value="Genomic_DNA"/>
</dbReference>
<reference evidence="2" key="1">
    <citation type="submission" date="2016-10" db="EMBL/GenBank/DDBJ databases">
        <authorList>
            <person name="Varghese N."/>
            <person name="Submissions S."/>
        </authorList>
    </citation>
    <scope>NUCLEOTIDE SEQUENCE [LARGE SCALE GENOMIC DNA]</scope>
    <source>
        <strain evidence="2">DSM 17101</strain>
    </source>
</reference>
<dbReference type="OrthoDB" id="9255921at2"/>
<dbReference type="AlphaFoldDB" id="A0A1H0WUT5"/>
<organism evidence="1 2">
    <name type="scientific">Paracidovorax cattleyae</name>
    <dbReference type="NCBI Taxonomy" id="80868"/>
    <lineage>
        <taxon>Bacteria</taxon>
        <taxon>Pseudomonadati</taxon>
        <taxon>Pseudomonadota</taxon>
        <taxon>Betaproteobacteria</taxon>
        <taxon>Burkholderiales</taxon>
        <taxon>Comamonadaceae</taxon>
        <taxon>Paracidovorax</taxon>
    </lineage>
</organism>
<gene>
    <name evidence="1" type="ORF">SAMN04489708_16310</name>
</gene>
<evidence type="ECO:0000313" key="2">
    <source>
        <dbReference type="Proteomes" id="UP000199317"/>
    </source>
</evidence>
<evidence type="ECO:0000313" key="1">
    <source>
        <dbReference type="EMBL" id="SDP94468.1"/>
    </source>
</evidence>
<dbReference type="Proteomes" id="UP000199317">
    <property type="component" value="Unassembled WGS sequence"/>
</dbReference>
<protein>
    <submittedName>
        <fullName evidence="1">Uncharacterized protein</fullName>
    </submittedName>
</protein>
<accession>A0A1H0WUT5</accession>
<keyword evidence="2" id="KW-1185">Reference proteome</keyword>
<name>A0A1H0WUT5_9BURK</name>
<dbReference type="RefSeq" id="WP_092840446.1">
    <property type="nucleotide sequence ID" value="NZ_FNJL01000063.1"/>
</dbReference>
<sequence length="173" mass="19110">MLLPHDDAMQFIKAYEAVLIQVLINEGEKPTRSVIKDLAKARNLVKADMGRLHRAMAKVKSTGDGLVPQIENALPTMRAGRWFYLRSTTRYALMLDADLKDAYAVKGLTTPLHELLGGTTMVVETALFEFKGEFVCDGIIADPVYIGPGIRADLNATYATIKAEGRFHRRCAG</sequence>